<keyword evidence="11" id="KW-0418">Kinase</keyword>
<feature type="transmembrane region" description="Helical" evidence="6">
    <location>
        <begin position="65"/>
        <end position="85"/>
    </location>
</feature>
<dbReference type="Gene3D" id="3.30.565.10">
    <property type="entry name" value="Histidine kinase-like ATPase, C-terminal domain"/>
    <property type="match status" value="1"/>
</dbReference>
<evidence type="ECO:0000256" key="2">
    <source>
        <dbReference type="ARBA" id="ARBA00012438"/>
    </source>
</evidence>
<evidence type="ECO:0000259" key="10">
    <source>
        <dbReference type="PROSITE" id="PS50113"/>
    </source>
</evidence>
<dbReference type="Gene3D" id="1.10.287.130">
    <property type="match status" value="1"/>
</dbReference>
<evidence type="ECO:0000259" key="9">
    <source>
        <dbReference type="PROSITE" id="PS50112"/>
    </source>
</evidence>
<accession>A0A975GHL0</accession>
<dbReference type="SMART" id="SM00091">
    <property type="entry name" value="PAS"/>
    <property type="match status" value="3"/>
</dbReference>
<dbReference type="PROSITE" id="PS50112">
    <property type="entry name" value="PAS"/>
    <property type="match status" value="3"/>
</dbReference>
<dbReference type="PRINTS" id="PR00344">
    <property type="entry name" value="BCTRLSENSOR"/>
</dbReference>
<dbReference type="InterPro" id="IPR036890">
    <property type="entry name" value="HATPase_C_sf"/>
</dbReference>
<dbReference type="PROSITE" id="PS50110">
    <property type="entry name" value="RESPONSE_REGULATORY"/>
    <property type="match status" value="1"/>
</dbReference>
<dbReference type="InterPro" id="IPR011006">
    <property type="entry name" value="CheY-like_superfamily"/>
</dbReference>
<evidence type="ECO:0000259" key="8">
    <source>
        <dbReference type="PROSITE" id="PS50110"/>
    </source>
</evidence>
<dbReference type="SUPFAM" id="SSF52172">
    <property type="entry name" value="CheY-like"/>
    <property type="match status" value="1"/>
</dbReference>
<evidence type="ECO:0000256" key="3">
    <source>
        <dbReference type="ARBA" id="ARBA00022553"/>
    </source>
</evidence>
<reference evidence="11" key="1">
    <citation type="journal article" date="2021" name="Microb. Physiol.">
        <title>Proteogenomic Insights into the Physiology of Marine, Sulfate-Reducing, Filamentous Desulfonema limicola and Desulfonema magnum.</title>
        <authorList>
            <person name="Schnaars V."/>
            <person name="Wohlbrand L."/>
            <person name="Scheve S."/>
            <person name="Hinrichs C."/>
            <person name="Reinhardt R."/>
            <person name="Rabus R."/>
        </authorList>
    </citation>
    <scope>NUCLEOTIDE SEQUENCE</scope>
    <source>
        <strain evidence="11">5ac10</strain>
    </source>
</reference>
<evidence type="ECO:0000256" key="1">
    <source>
        <dbReference type="ARBA" id="ARBA00000085"/>
    </source>
</evidence>
<dbReference type="InterPro" id="IPR005467">
    <property type="entry name" value="His_kinase_dom"/>
</dbReference>
<organism evidence="11 12">
    <name type="scientific">Desulfonema limicola</name>
    <dbReference type="NCBI Taxonomy" id="45656"/>
    <lineage>
        <taxon>Bacteria</taxon>
        <taxon>Pseudomonadati</taxon>
        <taxon>Thermodesulfobacteriota</taxon>
        <taxon>Desulfobacteria</taxon>
        <taxon>Desulfobacterales</taxon>
        <taxon>Desulfococcaceae</taxon>
        <taxon>Desulfonema</taxon>
    </lineage>
</organism>
<evidence type="ECO:0000313" key="11">
    <source>
        <dbReference type="EMBL" id="QTA81522.1"/>
    </source>
</evidence>
<evidence type="ECO:0000256" key="5">
    <source>
        <dbReference type="SAM" id="Coils"/>
    </source>
</evidence>
<feature type="domain" description="PAS" evidence="9">
    <location>
        <begin position="225"/>
        <end position="294"/>
    </location>
</feature>
<keyword evidence="11" id="KW-0808">Transferase</keyword>
<dbReference type="Pfam" id="PF00512">
    <property type="entry name" value="HisKA"/>
    <property type="match status" value="1"/>
</dbReference>
<feature type="domain" description="PAS" evidence="9">
    <location>
        <begin position="102"/>
        <end position="146"/>
    </location>
</feature>
<evidence type="ECO:0000259" key="7">
    <source>
        <dbReference type="PROSITE" id="PS50109"/>
    </source>
</evidence>
<dbReference type="AlphaFoldDB" id="A0A975GHL0"/>
<dbReference type="EC" id="2.7.13.3" evidence="2"/>
<dbReference type="NCBIfam" id="TIGR00229">
    <property type="entry name" value="sensory_box"/>
    <property type="match status" value="3"/>
</dbReference>
<dbReference type="PROSITE" id="PS50113">
    <property type="entry name" value="PAC"/>
    <property type="match status" value="3"/>
</dbReference>
<dbReference type="InterPro" id="IPR003594">
    <property type="entry name" value="HATPase_dom"/>
</dbReference>
<keyword evidence="6" id="KW-0812">Transmembrane</keyword>
<dbReference type="SMART" id="SM00448">
    <property type="entry name" value="REC"/>
    <property type="match status" value="1"/>
</dbReference>
<dbReference type="InterPro" id="IPR004358">
    <property type="entry name" value="Sig_transdc_His_kin-like_C"/>
</dbReference>
<name>A0A975GHL0_9BACT</name>
<dbReference type="Pfam" id="PF00072">
    <property type="entry name" value="Response_reg"/>
    <property type="match status" value="1"/>
</dbReference>
<evidence type="ECO:0000256" key="6">
    <source>
        <dbReference type="SAM" id="Phobius"/>
    </source>
</evidence>
<dbReference type="PROSITE" id="PS50109">
    <property type="entry name" value="HIS_KIN"/>
    <property type="match status" value="1"/>
</dbReference>
<dbReference type="SUPFAM" id="SSF47384">
    <property type="entry name" value="Homodimeric domain of signal transducing histidine kinase"/>
    <property type="match status" value="1"/>
</dbReference>
<dbReference type="RefSeq" id="WP_207687545.1">
    <property type="nucleotide sequence ID" value="NZ_CP061799.1"/>
</dbReference>
<dbReference type="SMART" id="SM00388">
    <property type="entry name" value="HisKA"/>
    <property type="match status" value="1"/>
</dbReference>
<dbReference type="SUPFAM" id="SSF55785">
    <property type="entry name" value="PYP-like sensor domain (PAS domain)"/>
    <property type="match status" value="3"/>
</dbReference>
<keyword evidence="6" id="KW-0472">Membrane</keyword>
<dbReference type="InterPro" id="IPR035965">
    <property type="entry name" value="PAS-like_dom_sf"/>
</dbReference>
<dbReference type="CDD" id="cd00156">
    <property type="entry name" value="REC"/>
    <property type="match status" value="1"/>
</dbReference>
<dbReference type="SUPFAM" id="SSF55874">
    <property type="entry name" value="ATPase domain of HSP90 chaperone/DNA topoisomerase II/histidine kinase"/>
    <property type="match status" value="1"/>
</dbReference>
<dbReference type="Gene3D" id="3.40.50.2300">
    <property type="match status" value="1"/>
</dbReference>
<keyword evidence="3 4" id="KW-0597">Phosphoprotein</keyword>
<evidence type="ECO:0000313" key="12">
    <source>
        <dbReference type="Proteomes" id="UP000663720"/>
    </source>
</evidence>
<dbReference type="GO" id="GO:0000155">
    <property type="term" value="F:phosphorelay sensor kinase activity"/>
    <property type="evidence" value="ECO:0007669"/>
    <property type="project" value="InterPro"/>
</dbReference>
<dbReference type="Pfam" id="PF13426">
    <property type="entry name" value="PAS_9"/>
    <property type="match status" value="3"/>
</dbReference>
<dbReference type="InterPro" id="IPR001610">
    <property type="entry name" value="PAC"/>
</dbReference>
<feature type="domain" description="PAC" evidence="10">
    <location>
        <begin position="298"/>
        <end position="348"/>
    </location>
</feature>
<dbReference type="PANTHER" id="PTHR43065:SF42">
    <property type="entry name" value="TWO-COMPONENT SENSOR PPRA"/>
    <property type="match status" value="1"/>
</dbReference>
<comment type="catalytic activity">
    <reaction evidence="1">
        <text>ATP + protein L-histidine = ADP + protein N-phospho-L-histidine.</text>
        <dbReference type="EC" id="2.7.13.3"/>
    </reaction>
</comment>
<feature type="domain" description="Histidine kinase" evidence="7">
    <location>
        <begin position="486"/>
        <end position="710"/>
    </location>
</feature>
<gene>
    <name evidence="11" type="ORF">dnl_38590</name>
</gene>
<dbReference type="EMBL" id="CP061799">
    <property type="protein sequence ID" value="QTA81522.1"/>
    <property type="molecule type" value="Genomic_DNA"/>
</dbReference>
<dbReference type="SMART" id="SM00086">
    <property type="entry name" value="PAC"/>
    <property type="match status" value="3"/>
</dbReference>
<dbReference type="Proteomes" id="UP000663720">
    <property type="component" value="Chromosome"/>
</dbReference>
<dbReference type="InterPro" id="IPR001789">
    <property type="entry name" value="Sig_transdc_resp-reg_receiver"/>
</dbReference>
<dbReference type="Gene3D" id="3.30.450.20">
    <property type="entry name" value="PAS domain"/>
    <property type="match status" value="3"/>
</dbReference>
<feature type="domain" description="PAS" evidence="9">
    <location>
        <begin position="349"/>
        <end position="387"/>
    </location>
</feature>
<dbReference type="KEGG" id="dli:dnl_38590"/>
<keyword evidence="6" id="KW-1133">Transmembrane helix</keyword>
<proteinExistence type="predicted"/>
<feature type="domain" description="PAC" evidence="10">
    <location>
        <begin position="421"/>
        <end position="473"/>
    </location>
</feature>
<dbReference type="InterPro" id="IPR003661">
    <property type="entry name" value="HisK_dim/P_dom"/>
</dbReference>
<dbReference type="InterPro" id="IPR000014">
    <property type="entry name" value="PAS"/>
</dbReference>
<feature type="modified residue" description="4-aspartylphosphate" evidence="4">
    <location>
        <position position="780"/>
    </location>
</feature>
<evidence type="ECO:0000256" key="4">
    <source>
        <dbReference type="PROSITE-ProRule" id="PRU00169"/>
    </source>
</evidence>
<feature type="coiled-coil region" evidence="5">
    <location>
        <begin position="85"/>
        <end position="112"/>
    </location>
</feature>
<sequence>MNTILIFSIIFQIGSAYLALKLIPLTGKRSAWILISSAILFMVFRRCMSLYQTIQFNLPVNDFEIVAELIALITSIFMFLGIAQIKSLFNSIKQTKDNLEQSEEKYRSLFEESKDAIYETNLEGDIIGINQSFAELFGYTKIELMNINIKDIYPVPEDRFDFQFHIEKNGYLKDYEIKFRKKDGTIIDCIMTSGVRMHNKKTTGYRGIIRDISRRKQMEKALRESESQFRSLAESTASGIFIIQGHRFKYVNPSGENISGYSKNNLVKKTYRNIIHQDFHAVIKKLIDKIVSNEKFCIRDEIKIITQNGTEKWIDMTITPIKFEEHTGILVTAFDITRAKQVEQELRESEKRYRLFFEEDLTGDYLTDIDGRILACNPAFAKIFGFSSVKEAVKHDASQFYSSFEKRKEFLELLQKEKKLEYYEIELRDKNNKQIHVIENAIGIFNEKNELVNMKGYIFDITESKKIEKQLRQSQKMEAIGTLAGGIAHDFNNILVPIIGYAEMALLQHVTSEKREKYIKEILKAATRAKELVHQIVTFSRQNECKKMPLKIQFIIKEALKLIISSLPATIKIIQNIDDNCGPVNAEPVQIHQIIMNLCTNAYHAMEKTGGKLEIGLSEIYMDNNRLNMESGIKEGTYLRLTVSDTGCGMDEKTMSRIFEPYFTTKEKGKGTGLGLAIIHGIVKSYNGDIRVYSEVQKGTTFQIYLPRIFSKEADKQIENNFLQTGSERILLIDDELPIIEMGKEMLENLGYKVTAFKNGIEAAEIFEHNPENFDIVITDQTMSCITGIELAEKLLKIRADIPIILCSGFSEMVTSANIENLGICSYLMKPVSTQDMSTAIRKAIEKKIKPVS</sequence>
<protein>
    <recommendedName>
        <fullName evidence="2">histidine kinase</fullName>
        <ecNumber evidence="2">2.7.13.3</ecNumber>
    </recommendedName>
</protein>
<dbReference type="SMART" id="SM00387">
    <property type="entry name" value="HATPase_c"/>
    <property type="match status" value="1"/>
</dbReference>
<feature type="domain" description="PAC" evidence="10">
    <location>
        <begin position="173"/>
        <end position="224"/>
    </location>
</feature>
<dbReference type="CDD" id="cd00082">
    <property type="entry name" value="HisKA"/>
    <property type="match status" value="1"/>
</dbReference>
<dbReference type="Pfam" id="PF02518">
    <property type="entry name" value="HATPase_c"/>
    <property type="match status" value="1"/>
</dbReference>
<dbReference type="PANTHER" id="PTHR43065">
    <property type="entry name" value="SENSOR HISTIDINE KINASE"/>
    <property type="match status" value="1"/>
</dbReference>
<keyword evidence="12" id="KW-1185">Reference proteome</keyword>
<dbReference type="CDD" id="cd00130">
    <property type="entry name" value="PAS"/>
    <property type="match status" value="3"/>
</dbReference>
<feature type="transmembrane region" description="Helical" evidence="6">
    <location>
        <begin position="26"/>
        <end position="44"/>
    </location>
</feature>
<dbReference type="InterPro" id="IPR000700">
    <property type="entry name" value="PAS-assoc_C"/>
</dbReference>
<keyword evidence="5" id="KW-0175">Coiled coil</keyword>
<feature type="domain" description="Response regulatory" evidence="8">
    <location>
        <begin position="729"/>
        <end position="845"/>
    </location>
</feature>
<dbReference type="InterPro" id="IPR036097">
    <property type="entry name" value="HisK_dim/P_sf"/>
</dbReference>